<dbReference type="EMBL" id="GEDG01011695">
    <property type="protein sequence ID" value="JAP26946.1"/>
    <property type="molecule type" value="Transcribed_RNA"/>
</dbReference>
<keyword evidence="1" id="KW-0812">Transmembrane</keyword>
<reference evidence="2" key="1">
    <citation type="submission" date="2015-12" db="EMBL/GenBank/DDBJ databases">
        <title>Gene expression during late stages of embryo sac development: a critical building block for successful pollen-pistil interactions.</title>
        <authorList>
            <person name="Liu Y."/>
            <person name="Joly V."/>
            <person name="Sabar M."/>
            <person name="Matton D.P."/>
        </authorList>
    </citation>
    <scope>NUCLEOTIDE SEQUENCE</scope>
</reference>
<dbReference type="AlphaFoldDB" id="A0A0V0I2V4"/>
<organism evidence="2">
    <name type="scientific">Solanum chacoense</name>
    <name type="common">Chaco potato</name>
    <dbReference type="NCBI Taxonomy" id="4108"/>
    <lineage>
        <taxon>Eukaryota</taxon>
        <taxon>Viridiplantae</taxon>
        <taxon>Streptophyta</taxon>
        <taxon>Embryophyta</taxon>
        <taxon>Tracheophyta</taxon>
        <taxon>Spermatophyta</taxon>
        <taxon>Magnoliopsida</taxon>
        <taxon>eudicotyledons</taxon>
        <taxon>Gunneridae</taxon>
        <taxon>Pentapetalae</taxon>
        <taxon>asterids</taxon>
        <taxon>lamiids</taxon>
        <taxon>Solanales</taxon>
        <taxon>Solanaceae</taxon>
        <taxon>Solanoideae</taxon>
        <taxon>Solaneae</taxon>
        <taxon>Solanum</taxon>
    </lineage>
</organism>
<evidence type="ECO:0000313" key="2">
    <source>
        <dbReference type="EMBL" id="JAP26946.1"/>
    </source>
</evidence>
<proteinExistence type="predicted"/>
<protein>
    <submittedName>
        <fullName evidence="2">Putative ovule protein</fullName>
    </submittedName>
</protein>
<keyword evidence="1" id="KW-0472">Membrane</keyword>
<accession>A0A0V0I2V4</accession>
<name>A0A0V0I2V4_SOLCH</name>
<sequence>MLDPYVMLCMLKRSSFGCARLLESPIMVENMYCFLLQDIRLSSLYELILGVDLGPRSIFLTIIRFSLRVMFTINFLLLLCVQSFIGISSAQCLRHPRVK</sequence>
<evidence type="ECO:0000256" key="1">
    <source>
        <dbReference type="SAM" id="Phobius"/>
    </source>
</evidence>
<keyword evidence="1" id="KW-1133">Transmembrane helix</keyword>
<feature type="transmembrane region" description="Helical" evidence="1">
    <location>
        <begin position="65"/>
        <end position="87"/>
    </location>
</feature>